<feature type="region of interest" description="Disordered" evidence="1">
    <location>
        <begin position="1"/>
        <end position="111"/>
    </location>
</feature>
<feature type="compositionally biased region" description="Basic and acidic residues" evidence="1">
    <location>
        <begin position="76"/>
        <end position="93"/>
    </location>
</feature>
<proteinExistence type="predicted"/>
<evidence type="ECO:0000313" key="3">
    <source>
        <dbReference type="Proteomes" id="UP001281614"/>
    </source>
</evidence>
<reference evidence="2" key="1">
    <citation type="submission" date="2023-02" db="EMBL/GenBank/DDBJ databases">
        <title>Colletotrichum kahawae CIFC_Que2 genome sequencing and assembly.</title>
        <authorList>
            <person name="Baroncelli R."/>
        </authorList>
    </citation>
    <scope>NUCLEOTIDE SEQUENCE</scope>
    <source>
        <strain evidence="2">CIFC_Que2</strain>
    </source>
</reference>
<protein>
    <submittedName>
        <fullName evidence="2">Uncharacterized protein</fullName>
    </submittedName>
</protein>
<evidence type="ECO:0000256" key="1">
    <source>
        <dbReference type="SAM" id="MobiDB-lite"/>
    </source>
</evidence>
<sequence length="186" mass="20462">MVENQLKTLQHPPRNGYLTGEDKDLQAYPSVLQGGPREKETDRKNGPAEGSPRPLPSAPQITDAHGIAHRGQTSSKDLDRRSIERRTKLEKRTPSTSPSALHLQGSKETLKSTRDISMLSMKNKYSGTGSSPVFPGIASPNGAVAFDTWAWAQSISSTLASSNIRCHGTTYRRRKRFPDAWPCCAF</sequence>
<organism evidence="2 3">
    <name type="scientific">Colletotrichum kahawae</name>
    <name type="common">Coffee berry disease fungus</name>
    <dbReference type="NCBI Taxonomy" id="34407"/>
    <lineage>
        <taxon>Eukaryota</taxon>
        <taxon>Fungi</taxon>
        <taxon>Dikarya</taxon>
        <taxon>Ascomycota</taxon>
        <taxon>Pezizomycotina</taxon>
        <taxon>Sordariomycetes</taxon>
        <taxon>Hypocreomycetidae</taxon>
        <taxon>Glomerellales</taxon>
        <taxon>Glomerellaceae</taxon>
        <taxon>Colletotrichum</taxon>
        <taxon>Colletotrichum gloeosporioides species complex</taxon>
    </lineage>
</organism>
<evidence type="ECO:0000313" key="2">
    <source>
        <dbReference type="EMBL" id="KAK2729606.1"/>
    </source>
</evidence>
<accession>A0AAD9XWP3</accession>
<dbReference type="Proteomes" id="UP001281614">
    <property type="component" value="Unassembled WGS sequence"/>
</dbReference>
<dbReference type="AlphaFoldDB" id="A0AAD9XWP3"/>
<name>A0AAD9XWP3_COLKA</name>
<gene>
    <name evidence="2" type="ORF">CKAH01_02580</name>
</gene>
<comment type="caution">
    <text evidence="2">The sequence shown here is derived from an EMBL/GenBank/DDBJ whole genome shotgun (WGS) entry which is preliminary data.</text>
</comment>
<keyword evidence="3" id="KW-1185">Reference proteome</keyword>
<feature type="compositionally biased region" description="Basic and acidic residues" evidence="1">
    <location>
        <begin position="36"/>
        <end position="46"/>
    </location>
</feature>
<dbReference type="EMBL" id="VYYT01000776">
    <property type="protein sequence ID" value="KAK2729606.1"/>
    <property type="molecule type" value="Genomic_DNA"/>
</dbReference>